<evidence type="ECO:0000256" key="1">
    <source>
        <dbReference type="SAM" id="MobiDB-lite"/>
    </source>
</evidence>
<dbReference type="OrthoDB" id="29879at2759"/>
<accession>A0A836HRE1</accession>
<dbReference type="Proteomes" id="UP000674318">
    <property type="component" value="Unassembled WGS sequence"/>
</dbReference>
<dbReference type="PANTHER" id="PTHR21535:SF93">
    <property type="entry name" value="CORA-LIKE MG2+ TRANSPORTER PROTEIN"/>
    <property type="match status" value="1"/>
</dbReference>
<dbReference type="PANTHER" id="PTHR21535">
    <property type="entry name" value="MAGNESIUM AND COBALT TRANSPORT PROTEIN/MITOCHONDRIAL IMPORT INNER MEMBRANE TRANSLOCASE SUBUNIT TIM8"/>
    <property type="match status" value="1"/>
</dbReference>
<feature type="compositionally biased region" description="Low complexity" evidence="1">
    <location>
        <begin position="100"/>
        <end position="118"/>
    </location>
</feature>
<feature type="transmembrane region" description="Helical" evidence="2">
    <location>
        <begin position="825"/>
        <end position="847"/>
    </location>
</feature>
<organism evidence="3 4">
    <name type="scientific">Porcisia hertigi</name>
    <dbReference type="NCBI Taxonomy" id="2761500"/>
    <lineage>
        <taxon>Eukaryota</taxon>
        <taxon>Discoba</taxon>
        <taxon>Euglenozoa</taxon>
        <taxon>Kinetoplastea</taxon>
        <taxon>Metakinetoplastina</taxon>
        <taxon>Trypanosomatida</taxon>
        <taxon>Trypanosomatidae</taxon>
        <taxon>Leishmaniinae</taxon>
        <taxon>Porcisia</taxon>
    </lineage>
</organism>
<feature type="region of interest" description="Disordered" evidence="1">
    <location>
        <begin position="275"/>
        <end position="308"/>
    </location>
</feature>
<dbReference type="RefSeq" id="XP_067755137.1">
    <property type="nucleotide sequence ID" value="XM_067899931.1"/>
</dbReference>
<reference evidence="3 4" key="1">
    <citation type="submission" date="2021-02" db="EMBL/GenBank/DDBJ databases">
        <title>Porcisia hertigi Genome sequencing and assembly.</title>
        <authorList>
            <person name="Almutairi H."/>
            <person name="Gatherer D."/>
        </authorList>
    </citation>
    <scope>NUCLEOTIDE SEQUENCE [LARGE SCALE GENOMIC DNA]</scope>
    <source>
        <strain evidence="3 4">C119</strain>
    </source>
</reference>
<feature type="compositionally biased region" description="Low complexity" evidence="1">
    <location>
        <begin position="69"/>
        <end position="80"/>
    </location>
</feature>
<gene>
    <name evidence="3" type="ORF">JKF63_03935</name>
</gene>
<proteinExistence type="predicted"/>
<dbReference type="KEGG" id="phet:94290008"/>
<keyword evidence="2" id="KW-1133">Transmembrane helix</keyword>
<feature type="compositionally biased region" description="Basic residues" evidence="1">
    <location>
        <begin position="57"/>
        <end position="68"/>
    </location>
</feature>
<evidence type="ECO:0000256" key="2">
    <source>
        <dbReference type="SAM" id="Phobius"/>
    </source>
</evidence>
<feature type="region of interest" description="Disordered" evidence="1">
    <location>
        <begin position="1"/>
        <end position="127"/>
    </location>
</feature>
<keyword evidence="2" id="KW-0472">Membrane</keyword>
<name>A0A836HRE1_9TRYP</name>
<evidence type="ECO:0000313" key="4">
    <source>
        <dbReference type="Proteomes" id="UP000674318"/>
    </source>
</evidence>
<feature type="compositionally biased region" description="Basic and acidic residues" evidence="1">
    <location>
        <begin position="275"/>
        <end position="293"/>
    </location>
</feature>
<keyword evidence="2" id="KW-0812">Transmembrane</keyword>
<keyword evidence="4" id="KW-1185">Reference proteome</keyword>
<feature type="compositionally biased region" description="Polar residues" evidence="1">
    <location>
        <begin position="9"/>
        <end position="22"/>
    </location>
</feature>
<comment type="caution">
    <text evidence="3">The sequence shown here is derived from an EMBL/GenBank/DDBJ whole genome shotgun (WGS) entry which is preliminary data.</text>
</comment>
<dbReference type="GeneID" id="94290008"/>
<dbReference type="Gene3D" id="1.20.58.340">
    <property type="entry name" value="Magnesium transport protein CorA, transmembrane region"/>
    <property type="match status" value="1"/>
</dbReference>
<dbReference type="AlphaFoldDB" id="A0A836HRE1"/>
<evidence type="ECO:0000313" key="3">
    <source>
        <dbReference type="EMBL" id="KAG5497669.1"/>
    </source>
</evidence>
<protein>
    <submittedName>
        <fullName evidence="3">Uncharacterized protein</fullName>
    </submittedName>
</protein>
<sequence length="856" mass="93441">MPSAIDVPNTRQNIASQSNQHRNPPAPPINESMVRELLSVNLPKTFRRPINPLERSHKSRHQTRRPRSRSSSSASSANSATLSDHGEHSGPGRQRRSRPPRISTRASSSSSRSSRSSSAPPPGASDEDHAFYARLVKVGGGAPDDEPVALARCCHTVRGMLQLLEEAQVCKEDGKGEESTGFFWLDLHGVPPPRLRDRAALHNADSDDAPLKELWAALGLQLSTVKTLETVRKQRQAHTRPDRTLLDDVYEEEMIDLTSPSDRVLHVERLRAREDDASADEHGNNPHQHERSQFRPGKKATGQRTSCGSVAGSTHYVVLELATLLTPIQASSAMSEEAWESALLPRTSLPNEYVNEPLNEFITKENFERTVLSLSAATAAAHRHAAPASSTDMHEVTKVSQHSQEPTTVPVITSTYVVCFPTGCVTWCPASTLGLTSAGRRSLRSAASANGQQRERTVPHVFDKNDGAGGISHHAPFGDDDKGVEVWCVKAWGQLQATVLGRMRYMAQLGRCATATTTSHTWLSGALSEIAAPSRSALAEPVLRTSTFVPLLFSAVCHAYLPNMAIVLGEVDAIDSMLPLIELDSESDQTDTIRRVLQLRRRLALHRRLLFQKICLLEALDRPVIHTAARFIRTHKAPTWAKHNANPRVAAKKNKTAVLRSASNDGGNRLGSIDMDRPGADAGAATVRHPLSSDQYYKGLNAKRSEHGTLPRGDSISFIVPQSTLAASSTAPPQMAPPPSLAAVYKSVMSVMHNLEVARTVLGNATLIYTSKVNFSNSRTSETADYFALMCQYMLLVVLPLNIVASHWGMNCPVPFASIENTNPFWGIVGIIALIGVVGAVVPLYAFKTRRIHLIW</sequence>
<dbReference type="EMBL" id="JAFJZO010000031">
    <property type="protein sequence ID" value="KAG5497669.1"/>
    <property type="molecule type" value="Genomic_DNA"/>
</dbReference>